<evidence type="ECO:0000313" key="13">
    <source>
        <dbReference type="Proteomes" id="UP000286907"/>
    </source>
</evidence>
<dbReference type="Pfam" id="PF08244">
    <property type="entry name" value="Glyco_hydro_32C"/>
    <property type="match status" value="1"/>
</dbReference>
<dbReference type="InterPro" id="IPR006232">
    <property type="entry name" value="Suc6P_hydrolase"/>
</dbReference>
<comment type="catalytic activity">
    <reaction evidence="8">
        <text>Hydrolysis of terminal non-reducing beta-D-fructofuranoside residues in beta-D-fructofuranosides.</text>
        <dbReference type="EC" id="3.2.1.26"/>
    </reaction>
</comment>
<comment type="subcellular location">
    <subcellularLocation>
        <location evidence="9">Cytoplasm</location>
    </subcellularLocation>
</comment>
<dbReference type="PROSITE" id="PS00609">
    <property type="entry name" value="GLYCOSYL_HYDROL_F32"/>
    <property type="match status" value="1"/>
</dbReference>
<feature type="domain" description="Glycosyl hydrolase family 32 C-terminal" evidence="11">
    <location>
        <begin position="342"/>
        <end position="489"/>
    </location>
</feature>
<evidence type="ECO:0000256" key="4">
    <source>
        <dbReference type="ARBA" id="ARBA00019623"/>
    </source>
</evidence>
<dbReference type="NCBIfam" id="TIGR01322">
    <property type="entry name" value="scrB_fam"/>
    <property type="match status" value="1"/>
</dbReference>
<keyword evidence="5 8" id="KW-0378">Hydrolase</keyword>
<evidence type="ECO:0000256" key="5">
    <source>
        <dbReference type="ARBA" id="ARBA00022801"/>
    </source>
</evidence>
<proteinExistence type="inferred from homology"/>
<evidence type="ECO:0000256" key="2">
    <source>
        <dbReference type="ARBA" id="ARBA00009902"/>
    </source>
</evidence>
<dbReference type="GO" id="GO:0004564">
    <property type="term" value="F:beta-fructofuranosidase activity"/>
    <property type="evidence" value="ECO:0007669"/>
    <property type="project" value="UniProtKB-EC"/>
</dbReference>
<dbReference type="InterPro" id="IPR018053">
    <property type="entry name" value="Glyco_hydro_32_AS"/>
</dbReference>
<dbReference type="SUPFAM" id="SSF75005">
    <property type="entry name" value="Arabinanase/levansucrase/invertase"/>
    <property type="match status" value="1"/>
</dbReference>
<evidence type="ECO:0000256" key="3">
    <source>
        <dbReference type="ARBA" id="ARBA00012758"/>
    </source>
</evidence>
<dbReference type="Proteomes" id="UP000286907">
    <property type="component" value="Chromosome"/>
</dbReference>
<dbReference type="Gene3D" id="2.60.120.560">
    <property type="entry name" value="Exo-inulinase, domain 1"/>
    <property type="match status" value="1"/>
</dbReference>
<name>A0ABX5QP43_9LACO</name>
<dbReference type="Pfam" id="PF00251">
    <property type="entry name" value="Glyco_hydro_32N"/>
    <property type="match status" value="1"/>
</dbReference>
<dbReference type="CDD" id="cd18623">
    <property type="entry name" value="GH32_ScrB-like"/>
    <property type="match status" value="1"/>
</dbReference>
<sequence length="491" mass="56382">MVKNIKDVKPAIISDEEAIANTSPFRQKFHVEPRSGVLNDPNGFVYFDGQYHLCYQWTPLAFHKDPKIWQHGWYHLVSKDLVHWQEIGPAIESDTKYDQYGTYSGSALSVNDQLFIIYTGNTWVDTDTDQWHRVPYQLGAFMDHENHFTKFDHPLLTDSPKGYTGHFRDPKIWQHGSDYYAVLGAQRQDQTGTVVVVHSKDLHHWTTLGEMQPAERNFGHMWECPDYFEVDDQGVLLFSPQGIPAHDGLYENIYQTGCFVGDKMDYHNLIFNHGHFQELDAGFDFYATQTMAAPDGRRILSAWFGISEIAYPTEKYHYAGCLVLPRELSIQDGQLVQKPIRELAALRKEQTKFDFFVSENPVLLAANRTQEIDAEIDMSTSSRFEMDIRANADNDKNTKLVFDKNEQLVSLSRADAGIPFAAKYGSERYRKLMIKDKIRMQIFVDNSSVEIFINGGIIVFSARIFPDNDQDNLFVTSRGGKTKLTASIWKI</sequence>
<dbReference type="InterPro" id="IPR013189">
    <property type="entry name" value="Glyco_hydro_32_C"/>
</dbReference>
<accession>A0ABX5QP43</accession>
<dbReference type="InterPro" id="IPR013320">
    <property type="entry name" value="ConA-like_dom_sf"/>
</dbReference>
<dbReference type="SUPFAM" id="SSF49899">
    <property type="entry name" value="Concanavalin A-like lectins/glucanases"/>
    <property type="match status" value="1"/>
</dbReference>
<evidence type="ECO:0000259" key="10">
    <source>
        <dbReference type="Pfam" id="PF00251"/>
    </source>
</evidence>
<evidence type="ECO:0000256" key="6">
    <source>
        <dbReference type="ARBA" id="ARBA00023295"/>
    </source>
</evidence>
<organism evidence="12 13">
    <name type="scientific">Oenococcus sicerae</name>
    <dbReference type="NCBI Taxonomy" id="2203724"/>
    <lineage>
        <taxon>Bacteria</taxon>
        <taxon>Bacillati</taxon>
        <taxon>Bacillota</taxon>
        <taxon>Bacilli</taxon>
        <taxon>Lactobacillales</taxon>
        <taxon>Lactobacillaceae</taxon>
        <taxon>Oenococcus</taxon>
    </lineage>
</organism>
<comment type="similarity">
    <text evidence="2 8">Belongs to the glycosyl hydrolase 32 family.</text>
</comment>
<keyword evidence="13" id="KW-1185">Reference proteome</keyword>
<dbReference type="Gene3D" id="2.115.10.20">
    <property type="entry name" value="Glycosyl hydrolase domain, family 43"/>
    <property type="match status" value="1"/>
</dbReference>
<comment type="function">
    <text evidence="9">Enables the bacterium to metabolize sucrose as a sole carbon source.</text>
</comment>
<comment type="pathway">
    <text evidence="1 9">Glycan biosynthesis; sucrose metabolism.</text>
</comment>
<evidence type="ECO:0000259" key="11">
    <source>
        <dbReference type="Pfam" id="PF08244"/>
    </source>
</evidence>
<protein>
    <recommendedName>
        <fullName evidence="4 8">Sucrose-6-phosphate hydrolase</fullName>
        <ecNumber evidence="3 8">3.2.1.26</ecNumber>
    </recommendedName>
    <alternativeName>
        <fullName evidence="7 9">Invertase</fullName>
    </alternativeName>
</protein>
<dbReference type="SMART" id="SM00640">
    <property type="entry name" value="Glyco_32"/>
    <property type="match status" value="1"/>
</dbReference>
<evidence type="ECO:0000313" key="12">
    <source>
        <dbReference type="EMBL" id="QAS70594.1"/>
    </source>
</evidence>
<keyword evidence="9" id="KW-0119">Carbohydrate metabolism</keyword>
<keyword evidence="6 8" id="KW-0326">Glycosidase</keyword>
<evidence type="ECO:0000256" key="8">
    <source>
        <dbReference type="RuleBase" id="RU362110"/>
    </source>
</evidence>
<gene>
    <name evidence="12" type="ORF">DLJ48_01775</name>
</gene>
<dbReference type="InterPro" id="IPR013148">
    <property type="entry name" value="Glyco_hydro_32_N"/>
</dbReference>
<dbReference type="InterPro" id="IPR001362">
    <property type="entry name" value="Glyco_hydro_32"/>
</dbReference>
<evidence type="ECO:0000256" key="7">
    <source>
        <dbReference type="ARBA" id="ARBA00033367"/>
    </source>
</evidence>
<evidence type="ECO:0000256" key="9">
    <source>
        <dbReference type="RuleBase" id="RU365015"/>
    </source>
</evidence>
<dbReference type="EC" id="3.2.1.26" evidence="3 8"/>
<feature type="domain" description="Glycosyl hydrolase family 32 N-terminal" evidence="10">
    <location>
        <begin position="30"/>
        <end position="339"/>
    </location>
</feature>
<reference evidence="12 13" key="1">
    <citation type="journal article" date="2019" name="Syst. Appl. Microbiol.">
        <title>Oenococcus sicerae sp. nov., isolated from French cider.</title>
        <authorList>
            <person name="Cousin F.J."/>
            <person name="Le Guellec R."/>
            <person name="Chagnot C."/>
            <person name="Goux D."/>
            <person name="Dalmasso M."/>
            <person name="Laplace J.M."/>
            <person name="Cretenet M."/>
        </authorList>
    </citation>
    <scope>NUCLEOTIDE SEQUENCE [LARGE SCALE GENOMIC DNA]</scope>
    <source>
        <strain evidence="12 13">UCMA 15228</strain>
    </source>
</reference>
<dbReference type="PANTHER" id="PTHR43101:SF1">
    <property type="entry name" value="BETA-FRUCTOSIDASE"/>
    <property type="match status" value="1"/>
</dbReference>
<dbReference type="EMBL" id="CP029684">
    <property type="protein sequence ID" value="QAS70594.1"/>
    <property type="molecule type" value="Genomic_DNA"/>
</dbReference>
<dbReference type="PANTHER" id="PTHR43101">
    <property type="entry name" value="BETA-FRUCTOSIDASE"/>
    <property type="match status" value="1"/>
</dbReference>
<dbReference type="InterPro" id="IPR023296">
    <property type="entry name" value="Glyco_hydro_beta-prop_sf"/>
</dbReference>
<evidence type="ECO:0000256" key="1">
    <source>
        <dbReference type="ARBA" id="ARBA00004914"/>
    </source>
</evidence>
<dbReference type="InterPro" id="IPR051214">
    <property type="entry name" value="GH32_Enzymes"/>
</dbReference>
<keyword evidence="9" id="KW-0963">Cytoplasm</keyword>